<evidence type="ECO:0000313" key="5">
    <source>
        <dbReference type="Proteomes" id="UP000004578"/>
    </source>
</evidence>
<dbReference type="GO" id="GO:0003697">
    <property type="term" value="F:single-stranded DNA binding"/>
    <property type="evidence" value="ECO:0007669"/>
    <property type="project" value="InterPro"/>
</dbReference>
<reference evidence="4 5" key="1">
    <citation type="submission" date="2012-05" db="EMBL/GenBank/DDBJ databases">
        <authorList>
            <person name="Harkins D.M."/>
            <person name="Madupu R."/>
            <person name="Durkin A.S."/>
            <person name="Torralba M."/>
            <person name="Methe B."/>
            <person name="Sutton G.G."/>
            <person name="Nelson K.E."/>
        </authorList>
    </citation>
    <scope>NUCLEOTIDE SEQUENCE [LARGE SCALE GENOMIC DNA]</scope>
    <source>
        <strain evidence="4 5">F0490</strain>
    </source>
</reference>
<evidence type="ECO:0000256" key="2">
    <source>
        <dbReference type="PROSITE-ProRule" id="PRU00252"/>
    </source>
</evidence>
<dbReference type="PATRIC" id="fig|1125717.3.peg.689"/>
<feature type="compositionally biased region" description="Basic and acidic residues" evidence="3">
    <location>
        <begin position="369"/>
        <end position="378"/>
    </location>
</feature>
<dbReference type="PROSITE" id="PS50935">
    <property type="entry name" value="SSB"/>
    <property type="match status" value="1"/>
</dbReference>
<evidence type="ECO:0000313" key="4">
    <source>
        <dbReference type="EMBL" id="EJF47100.1"/>
    </source>
</evidence>
<dbReference type="CDD" id="cd04496">
    <property type="entry name" value="SSB_OBF"/>
    <property type="match status" value="1"/>
</dbReference>
<proteinExistence type="predicted"/>
<keyword evidence="1 2" id="KW-0238">DNA-binding</keyword>
<protein>
    <submittedName>
        <fullName evidence="4">Single-strand binding family protein</fullName>
    </submittedName>
</protein>
<dbReference type="InterPro" id="IPR012340">
    <property type="entry name" value="NA-bd_OB-fold"/>
</dbReference>
<feature type="region of interest" description="Disordered" evidence="3">
    <location>
        <begin position="293"/>
        <end position="470"/>
    </location>
</feature>
<organism evidence="4 5">
    <name type="scientific">Schaalia georgiae F0490</name>
    <dbReference type="NCBI Taxonomy" id="1125717"/>
    <lineage>
        <taxon>Bacteria</taxon>
        <taxon>Bacillati</taxon>
        <taxon>Actinomycetota</taxon>
        <taxon>Actinomycetes</taxon>
        <taxon>Actinomycetales</taxon>
        <taxon>Actinomycetaceae</taxon>
        <taxon>Schaalia</taxon>
    </lineage>
</organism>
<evidence type="ECO:0000256" key="1">
    <source>
        <dbReference type="ARBA" id="ARBA00023125"/>
    </source>
</evidence>
<name>J1HM86_9ACTO</name>
<dbReference type="Gene3D" id="2.40.50.140">
    <property type="entry name" value="Nucleic acid-binding proteins"/>
    <property type="match status" value="1"/>
</dbReference>
<feature type="compositionally biased region" description="Low complexity" evidence="3">
    <location>
        <begin position="324"/>
        <end position="348"/>
    </location>
</feature>
<gene>
    <name evidence="4" type="ORF">HMPREF1317_1357</name>
</gene>
<dbReference type="AlphaFoldDB" id="J1HM86"/>
<evidence type="ECO:0000256" key="3">
    <source>
        <dbReference type="SAM" id="MobiDB-lite"/>
    </source>
</evidence>
<dbReference type="InterPro" id="IPR000424">
    <property type="entry name" value="Primosome_PriB/ssb"/>
</dbReference>
<dbReference type="SUPFAM" id="SSF50249">
    <property type="entry name" value="Nucleic acid-binding proteins"/>
    <property type="match status" value="1"/>
</dbReference>
<dbReference type="Pfam" id="PF00436">
    <property type="entry name" value="SSB"/>
    <property type="match status" value="1"/>
</dbReference>
<keyword evidence="5" id="KW-1185">Reference proteome</keyword>
<dbReference type="EMBL" id="AKFS01000103">
    <property type="protein sequence ID" value="EJF47100.1"/>
    <property type="molecule type" value="Genomic_DNA"/>
</dbReference>
<sequence>MISRREGLRFRGGEHYGMGSQSALAAAKSLRREVLRCRGRARSLGSASARFVLGGGPVGAVRVVLQTKWSFQRDTTLCKRYNTCKVWYRCESGGFAVKVGLGARMDWGPLCLRPRSAVNGRRCAQARAGEPPYPQGRVPRFPSAPPMGFPGVTGTAGATGGAGADADKETIMQDQMMCIRGRVGSDIRMHSTSGGKLIAKFRLAVPRWRYERSQAEGPGSYVEDEPTWCTVQVWDSFAHNVGYSIQKGQPVIVMGRPLANAWVGKDGELHSEVVVAASAVGHDLSKGCASFFRSPQRPPAVPPQVGAERQGRPPASNGAGQREAAVAPSGVASGAAAPGASDRPGASAERGAAPVRGGASRPVGPGGADRTDPRRSEGVPDQQTRDGAPNARNGVGQYASGEDRRPGAAGARLVYPGPENAVTGSSATGRGAPGGGPEPARNPADPGGPAEDGRAVTADPEAKAVAVGAQ</sequence>
<comment type="caution">
    <text evidence="4">The sequence shown here is derived from an EMBL/GenBank/DDBJ whole genome shotgun (WGS) entry which is preliminary data.</text>
</comment>
<dbReference type="Proteomes" id="UP000004578">
    <property type="component" value="Unassembled WGS sequence"/>
</dbReference>
<accession>J1HM86</accession>